<reference evidence="1" key="1">
    <citation type="submission" date="2021-06" db="EMBL/GenBank/DDBJ databases">
        <authorList>
            <person name="Kallberg Y."/>
            <person name="Tangrot J."/>
            <person name="Rosling A."/>
        </authorList>
    </citation>
    <scope>NUCLEOTIDE SEQUENCE</scope>
    <source>
        <strain evidence="1">AU212A</strain>
    </source>
</reference>
<organism evidence="1 2">
    <name type="scientific">Scutellospora calospora</name>
    <dbReference type="NCBI Taxonomy" id="85575"/>
    <lineage>
        <taxon>Eukaryota</taxon>
        <taxon>Fungi</taxon>
        <taxon>Fungi incertae sedis</taxon>
        <taxon>Mucoromycota</taxon>
        <taxon>Glomeromycotina</taxon>
        <taxon>Glomeromycetes</taxon>
        <taxon>Diversisporales</taxon>
        <taxon>Gigasporaceae</taxon>
        <taxon>Scutellospora</taxon>
    </lineage>
</organism>
<gene>
    <name evidence="1" type="ORF">SCALOS_LOCUS11430</name>
</gene>
<feature type="non-terminal residue" evidence="1">
    <location>
        <position position="154"/>
    </location>
</feature>
<comment type="caution">
    <text evidence="1">The sequence shown here is derived from an EMBL/GenBank/DDBJ whole genome shotgun (WGS) entry which is preliminary data.</text>
</comment>
<dbReference type="Proteomes" id="UP000789860">
    <property type="component" value="Unassembled WGS sequence"/>
</dbReference>
<dbReference type="EMBL" id="CAJVPM010049851">
    <property type="protein sequence ID" value="CAG8725934.1"/>
    <property type="molecule type" value="Genomic_DNA"/>
</dbReference>
<feature type="non-terminal residue" evidence="1">
    <location>
        <position position="1"/>
    </location>
</feature>
<evidence type="ECO:0000313" key="1">
    <source>
        <dbReference type="EMBL" id="CAG8725934.1"/>
    </source>
</evidence>
<proteinExistence type="predicted"/>
<sequence>KSTTVNKSTKTCDIILILPTELTHEIFGSLPLASICNASVVSRRWRHFIINSKSLWQNLDFTFLRKSNMITDKVVSTYVNRGKLRIHSFICHNAVKLTDKTLNAFRAVPCYHLSTFILTSNRLITDTAIIIFIRTIGSQLRIINLSDTLISNRA</sequence>
<evidence type="ECO:0000313" key="2">
    <source>
        <dbReference type="Proteomes" id="UP000789860"/>
    </source>
</evidence>
<accession>A0ACA9PWY3</accession>
<protein>
    <submittedName>
        <fullName evidence="1">9316_t:CDS:1</fullName>
    </submittedName>
</protein>
<keyword evidence="2" id="KW-1185">Reference proteome</keyword>
<name>A0ACA9PWY3_9GLOM</name>